<dbReference type="AlphaFoldDB" id="A0AAW6T6Z8"/>
<comment type="caution">
    <text evidence="7">The sequence shown here is derived from an EMBL/GenBank/DDBJ whole genome shotgun (WGS) entry which is preliminary data.</text>
</comment>
<keyword evidence="2" id="KW-1003">Cell membrane</keyword>
<dbReference type="InterPro" id="IPR010343">
    <property type="entry name" value="ArAE_1"/>
</dbReference>
<evidence type="ECO:0000256" key="3">
    <source>
        <dbReference type="ARBA" id="ARBA00022692"/>
    </source>
</evidence>
<evidence type="ECO:0000256" key="2">
    <source>
        <dbReference type="ARBA" id="ARBA00022475"/>
    </source>
</evidence>
<keyword evidence="3 6" id="KW-0812">Transmembrane</keyword>
<feature type="transmembrane region" description="Helical" evidence="6">
    <location>
        <begin position="72"/>
        <end position="103"/>
    </location>
</feature>
<keyword evidence="4 6" id="KW-1133">Transmembrane helix</keyword>
<dbReference type="Proteomes" id="UP001159179">
    <property type="component" value="Unassembled WGS sequence"/>
</dbReference>
<feature type="transmembrane region" description="Helical" evidence="6">
    <location>
        <begin position="132"/>
        <end position="155"/>
    </location>
</feature>
<accession>A0AAW6T6Z8</accession>
<dbReference type="PANTHER" id="PTHR30509:SF27">
    <property type="entry name" value="UPF0421 PROTEIN YGAE"/>
    <property type="match status" value="1"/>
</dbReference>
<dbReference type="GO" id="GO:0005886">
    <property type="term" value="C:plasma membrane"/>
    <property type="evidence" value="ECO:0007669"/>
    <property type="project" value="UniProtKB-SubCell"/>
</dbReference>
<dbReference type="Pfam" id="PF06081">
    <property type="entry name" value="ArAE_1"/>
    <property type="match status" value="1"/>
</dbReference>
<comment type="subcellular location">
    <subcellularLocation>
        <location evidence="1">Cell membrane</location>
        <topology evidence="1">Multi-pass membrane protein</topology>
    </subcellularLocation>
</comment>
<dbReference type="PANTHER" id="PTHR30509">
    <property type="entry name" value="P-HYDROXYBENZOIC ACID EFFLUX PUMP SUBUNIT-RELATED"/>
    <property type="match status" value="1"/>
</dbReference>
<gene>
    <name evidence="7" type="ORF">P5X88_26060</name>
</gene>
<evidence type="ECO:0000256" key="5">
    <source>
        <dbReference type="ARBA" id="ARBA00023136"/>
    </source>
</evidence>
<evidence type="ECO:0000256" key="4">
    <source>
        <dbReference type="ARBA" id="ARBA00022989"/>
    </source>
</evidence>
<evidence type="ECO:0000313" key="8">
    <source>
        <dbReference type="Proteomes" id="UP001159179"/>
    </source>
</evidence>
<name>A0AAW6T6Z8_9BACI</name>
<evidence type="ECO:0000313" key="7">
    <source>
        <dbReference type="EMBL" id="MDH5164404.1"/>
    </source>
</evidence>
<feature type="transmembrane region" description="Helical" evidence="6">
    <location>
        <begin position="23"/>
        <end position="52"/>
    </location>
</feature>
<organism evidence="7 8">
    <name type="scientific">Heyndrickxia oleronia</name>
    <dbReference type="NCBI Taxonomy" id="38875"/>
    <lineage>
        <taxon>Bacteria</taxon>
        <taxon>Bacillati</taxon>
        <taxon>Bacillota</taxon>
        <taxon>Bacilli</taxon>
        <taxon>Bacillales</taxon>
        <taxon>Bacillaceae</taxon>
        <taxon>Heyndrickxia</taxon>
    </lineage>
</organism>
<keyword evidence="5 6" id="KW-0472">Membrane</keyword>
<reference evidence="7" key="1">
    <citation type="submission" date="2023-03" db="EMBL/GenBank/DDBJ databases">
        <title>Bacterial isolates from washroom surfaces on a university campus.</title>
        <authorList>
            <person name="Holman D.B."/>
            <person name="Gzyl K.E."/>
            <person name="Taheri A.E."/>
        </authorList>
    </citation>
    <scope>NUCLEOTIDE SEQUENCE</scope>
    <source>
        <strain evidence="7">RD03</strain>
    </source>
</reference>
<dbReference type="EMBL" id="JAROYP010000030">
    <property type="protein sequence ID" value="MDH5164404.1"/>
    <property type="molecule type" value="Genomic_DNA"/>
</dbReference>
<dbReference type="RefSeq" id="WP_280619101.1">
    <property type="nucleotide sequence ID" value="NZ_JAROYP010000030.1"/>
</dbReference>
<evidence type="ECO:0000256" key="6">
    <source>
        <dbReference type="SAM" id="Phobius"/>
    </source>
</evidence>
<protein>
    <submittedName>
        <fullName evidence="7">Aromatic acid exporter family protein</fullName>
    </submittedName>
</protein>
<proteinExistence type="predicted"/>
<sequence length="372" mass="43699">MKRYFTKGIITDMKLGARIFKTGIAIVLALYIAKLVGMTSPVFAGIAAIFAIKPTIYRSYLSIVEQVQGNVIGAVVAVAFGLIFENNYIIVGLAALITIMIMLRLKLENSISLGLVTMIVILESPGEHFLEFAWLRFATILIGILSAFIVNLIFLPPKYETKLFHRMSNLTEDIFTLIRLILSHDSEHHLMKIEIEKIRDRLVKVNQFYTLFNEERRYFKKSTPEKKRKTVIYRQMVTASQDCFDILKLLHRYEYDIVKLPEEIQIQLHERLDFLINEHQKLLFQFLGKVKQNDLYDEENLNTYHEDLMKLYIKEIEDEKHECDNQSYHFMRLLSAMMDYQEQLRHLSILIDSFKNYHKEDNEVSIQEEVEE</sequence>
<evidence type="ECO:0000256" key="1">
    <source>
        <dbReference type="ARBA" id="ARBA00004651"/>
    </source>
</evidence>